<evidence type="ECO:0000313" key="2">
    <source>
        <dbReference type="Proteomes" id="UP000036756"/>
    </source>
</evidence>
<dbReference type="Proteomes" id="UP000036756">
    <property type="component" value="Unassembled WGS sequence"/>
</dbReference>
<dbReference type="PATRIC" id="fig|1121307.3.peg.1134"/>
<comment type="caution">
    <text evidence="1">The sequence shown here is derived from an EMBL/GenBank/DDBJ whole genome shotgun (WGS) entry which is preliminary data.</text>
</comment>
<dbReference type="AlphaFoldDB" id="A0A0J8G196"/>
<evidence type="ECO:0000313" key="1">
    <source>
        <dbReference type="EMBL" id="KMT21516.1"/>
    </source>
</evidence>
<dbReference type="RefSeq" id="WP_048570946.1">
    <property type="nucleotide sequence ID" value="NZ_LFVU01000027.1"/>
</dbReference>
<dbReference type="EMBL" id="LFVU01000027">
    <property type="protein sequence ID" value="KMT21516.1"/>
    <property type="molecule type" value="Genomic_DNA"/>
</dbReference>
<proteinExistence type="predicted"/>
<reference evidence="1 2" key="1">
    <citation type="submission" date="2015-06" db="EMBL/GenBank/DDBJ databases">
        <title>Draft genome sequence of the purine-degrading Clostridium cylindrosporum HC-1 (DSM 605).</title>
        <authorList>
            <person name="Poehlein A."/>
            <person name="Schiel-Bengelsdorf B."/>
            <person name="Bengelsdorf F."/>
            <person name="Daniel R."/>
            <person name="Duerre P."/>
        </authorList>
    </citation>
    <scope>NUCLEOTIDE SEQUENCE [LARGE SCALE GENOMIC DNA]</scope>
    <source>
        <strain evidence="1 2">DSM 605</strain>
    </source>
</reference>
<gene>
    <name evidence="1" type="ORF">CLCY_2c02770</name>
</gene>
<keyword evidence="2" id="KW-1185">Reference proteome</keyword>
<organism evidence="1 2">
    <name type="scientific">Clostridium cylindrosporum DSM 605</name>
    <dbReference type="NCBI Taxonomy" id="1121307"/>
    <lineage>
        <taxon>Bacteria</taxon>
        <taxon>Bacillati</taxon>
        <taxon>Bacillota</taxon>
        <taxon>Clostridia</taxon>
        <taxon>Eubacteriales</taxon>
        <taxon>Clostridiaceae</taxon>
        <taxon>Clostridium</taxon>
    </lineage>
</organism>
<accession>A0A0J8G196</accession>
<dbReference type="STRING" id="1121307.CLCY_2c02770"/>
<name>A0A0J8G196_CLOCY</name>
<dbReference type="OrthoDB" id="48873at2"/>
<sequence length="114" mass="13257">MNVLERLKIELSNKDYFTDAVYTMYLEENGLNATAIYNKTTMEKQLLLSIVSILEAVSNDIDLMRRVADDTTGFSIDSASKYLEQRIDKIKDRILDMEVKEQSSIIKPFIVRKW</sequence>
<protein>
    <submittedName>
        <fullName evidence="1">Uncharacterized protein</fullName>
    </submittedName>
</protein>